<dbReference type="EMBL" id="JAAGMR010000321">
    <property type="protein sequence ID" value="NEB95435.1"/>
    <property type="molecule type" value="Genomic_DNA"/>
</dbReference>
<comment type="caution">
    <text evidence="4">The sequence shown here is derived from an EMBL/GenBank/DDBJ whole genome shotgun (WGS) entry which is preliminary data.</text>
</comment>
<keyword evidence="2" id="KW-0472">Membrane</keyword>
<proteinExistence type="predicted"/>
<dbReference type="RefSeq" id="WP_164194205.1">
    <property type="nucleotide sequence ID" value="NZ_JAAGMR010000321.1"/>
</dbReference>
<keyword evidence="2" id="KW-1133">Transmembrane helix</keyword>
<name>A0A7K3R041_9ACTN</name>
<organism evidence="4 5">
    <name type="scientific">Streptomyces bauhiniae</name>
    <dbReference type="NCBI Taxonomy" id="2340725"/>
    <lineage>
        <taxon>Bacteria</taxon>
        <taxon>Bacillati</taxon>
        <taxon>Actinomycetota</taxon>
        <taxon>Actinomycetes</taxon>
        <taxon>Kitasatosporales</taxon>
        <taxon>Streptomycetaceae</taxon>
        <taxon>Streptomyces</taxon>
    </lineage>
</organism>
<evidence type="ECO:0000256" key="3">
    <source>
        <dbReference type="SAM" id="SignalP"/>
    </source>
</evidence>
<evidence type="ECO:0000313" key="4">
    <source>
        <dbReference type="EMBL" id="NEB95435.1"/>
    </source>
</evidence>
<evidence type="ECO:0000256" key="2">
    <source>
        <dbReference type="SAM" id="Phobius"/>
    </source>
</evidence>
<sequence length="344" mass="34149">MSSLGFRRNSALRAGFVAASLAATVLLPAGAAFAADGATASPQAATTAPSGTPSTEVGTPTSTTKPSTPATTAPTTAAPTSSEGPGGQQGPVLMKTVTLKGGLTAKVYKHTDQGDHYSATILAKGSILGELRAGGSFGAQQSKVFNGFKVTLRADGSVTSVQDQGSNGQGPVTPVRCVVTVTRSIGAGTEALVTISPSGPSVAFRGAGETKLLPYTLNRLHPKLPASAGFQAEILDPAGTHPRLRTNMEGGGHPATVQDFPQLPKGCSFAYPTTSRGSAGSTGGTTSTNQTTVVPKGSVAAGYESTQDSNAPALMAVGGAAAAGAAGIGFVVLRRRGTSVAGRI</sequence>
<dbReference type="AlphaFoldDB" id="A0A7K3R041"/>
<gene>
    <name evidence="4" type="ORF">G3I21_27810</name>
</gene>
<keyword evidence="3" id="KW-0732">Signal</keyword>
<feature type="signal peptide" evidence="3">
    <location>
        <begin position="1"/>
        <end position="34"/>
    </location>
</feature>
<keyword evidence="2" id="KW-0812">Transmembrane</keyword>
<feature type="transmembrane region" description="Helical" evidence="2">
    <location>
        <begin position="313"/>
        <end position="333"/>
    </location>
</feature>
<dbReference type="Proteomes" id="UP000470520">
    <property type="component" value="Unassembled WGS sequence"/>
</dbReference>
<feature type="region of interest" description="Disordered" evidence="1">
    <location>
        <begin position="42"/>
        <end position="92"/>
    </location>
</feature>
<evidence type="ECO:0000256" key="1">
    <source>
        <dbReference type="SAM" id="MobiDB-lite"/>
    </source>
</evidence>
<reference evidence="4 5" key="1">
    <citation type="submission" date="2020-01" db="EMBL/GenBank/DDBJ databases">
        <title>Insect and environment-associated Actinomycetes.</title>
        <authorList>
            <person name="Currrie C."/>
            <person name="Chevrette M."/>
            <person name="Carlson C."/>
            <person name="Stubbendieck R."/>
            <person name="Wendt-Pienkowski E."/>
        </authorList>
    </citation>
    <scope>NUCLEOTIDE SEQUENCE [LARGE SCALE GENOMIC DNA]</scope>
    <source>
        <strain evidence="4 5">SID7754</strain>
    </source>
</reference>
<feature type="compositionally biased region" description="Low complexity" evidence="1">
    <location>
        <begin position="42"/>
        <end position="82"/>
    </location>
</feature>
<protein>
    <recommendedName>
        <fullName evidence="6">LPXTG cell wall anchor domain-containing protein</fullName>
    </recommendedName>
</protein>
<accession>A0A7K3R041</accession>
<evidence type="ECO:0008006" key="6">
    <source>
        <dbReference type="Google" id="ProtNLM"/>
    </source>
</evidence>
<evidence type="ECO:0000313" key="5">
    <source>
        <dbReference type="Proteomes" id="UP000470520"/>
    </source>
</evidence>
<feature type="chain" id="PRO_5029461473" description="LPXTG cell wall anchor domain-containing protein" evidence="3">
    <location>
        <begin position="35"/>
        <end position="344"/>
    </location>
</feature>